<sequence>MQACEIWPNRYFDMQGKLIKRRIRLKNK</sequence>
<reference evidence="1" key="1">
    <citation type="submission" date="2024-07" db="EMBL/GenBank/DDBJ databases">
        <authorList>
            <person name="Biller S.J."/>
        </authorList>
    </citation>
    <scope>NUCLEOTIDE SEQUENCE</scope>
    <source>
        <strain evidence="1">WC2420</strain>
    </source>
</reference>
<proteinExistence type="predicted"/>
<organism evidence="1">
    <name type="scientific">Rouxiella sp. WC2420</name>
    <dbReference type="NCBI Taxonomy" id="3234145"/>
    <lineage>
        <taxon>Bacteria</taxon>
        <taxon>Pseudomonadati</taxon>
        <taxon>Pseudomonadota</taxon>
        <taxon>Gammaproteobacteria</taxon>
        <taxon>Enterobacterales</taxon>
        <taxon>Yersiniaceae</taxon>
        <taxon>Rouxiella</taxon>
    </lineage>
</organism>
<accession>A0AB39VZM3</accession>
<dbReference type="EMBL" id="CP165628">
    <property type="protein sequence ID" value="XDU74841.1"/>
    <property type="molecule type" value="Genomic_DNA"/>
</dbReference>
<protein>
    <submittedName>
        <fullName evidence="1">Uncharacterized protein</fullName>
    </submittedName>
</protein>
<gene>
    <name evidence="1" type="ORF">AB3G37_07980</name>
</gene>
<dbReference type="AlphaFoldDB" id="A0AB39VZM3"/>
<dbReference type="RefSeq" id="WP_369790915.1">
    <property type="nucleotide sequence ID" value="NZ_CP165628.1"/>
</dbReference>
<name>A0AB39VZM3_9GAMM</name>
<evidence type="ECO:0000313" key="1">
    <source>
        <dbReference type="EMBL" id="XDU74841.1"/>
    </source>
</evidence>